<evidence type="ECO:0000313" key="3">
    <source>
        <dbReference type="Proteomes" id="UP001412067"/>
    </source>
</evidence>
<sequence>MSPGCRPAGSRTVRPHDRGRKARCSRWTPRPAKALPSRGLRERGWARSATLLPLAGKARPTAPCSATLLPLRSASTEPWSRPGHATCLAVAGRLSCPPRASSPPFDHSATIAAVQCTGLLITYVALNLMDGHGQPALLYIVPFTLGTFLSLGWKRAELRNLWTKGEPDRVCPHVQSPAQ</sequence>
<dbReference type="PANTHER" id="PTHR12174">
    <property type="entry name" value="SIGNAL PEPTIDE PEPTIDASE"/>
    <property type="match status" value="1"/>
</dbReference>
<feature type="region of interest" description="Disordered" evidence="1">
    <location>
        <begin position="1"/>
        <end position="41"/>
    </location>
</feature>
<organism evidence="2 3">
    <name type="scientific">Platanthera guangdongensis</name>
    <dbReference type="NCBI Taxonomy" id="2320717"/>
    <lineage>
        <taxon>Eukaryota</taxon>
        <taxon>Viridiplantae</taxon>
        <taxon>Streptophyta</taxon>
        <taxon>Embryophyta</taxon>
        <taxon>Tracheophyta</taxon>
        <taxon>Spermatophyta</taxon>
        <taxon>Magnoliopsida</taxon>
        <taxon>Liliopsida</taxon>
        <taxon>Asparagales</taxon>
        <taxon>Orchidaceae</taxon>
        <taxon>Orchidoideae</taxon>
        <taxon>Orchideae</taxon>
        <taxon>Orchidinae</taxon>
        <taxon>Platanthera</taxon>
    </lineage>
</organism>
<dbReference type="PANTHER" id="PTHR12174:SF75">
    <property type="entry name" value="SIGNAL PEPTIDE PEPTIDASE-LIKE 2"/>
    <property type="match status" value="1"/>
</dbReference>
<evidence type="ECO:0000256" key="1">
    <source>
        <dbReference type="SAM" id="MobiDB-lite"/>
    </source>
</evidence>
<evidence type="ECO:0000313" key="2">
    <source>
        <dbReference type="EMBL" id="KAK8969644.1"/>
    </source>
</evidence>
<dbReference type="EMBL" id="JBBWWR010000003">
    <property type="protein sequence ID" value="KAK8969644.1"/>
    <property type="molecule type" value="Genomic_DNA"/>
</dbReference>
<keyword evidence="3" id="KW-1185">Reference proteome</keyword>
<proteinExistence type="predicted"/>
<gene>
    <name evidence="2" type="primary">SPPL5</name>
    <name evidence="2" type="ORF">KSP40_PGU007527</name>
</gene>
<accession>A0ABR2MZH4</accession>
<name>A0ABR2MZH4_9ASPA</name>
<dbReference type="Pfam" id="PF04258">
    <property type="entry name" value="Peptidase_A22B"/>
    <property type="match status" value="1"/>
</dbReference>
<reference evidence="2 3" key="1">
    <citation type="journal article" date="2022" name="Nat. Plants">
        <title>Genomes of leafy and leafless Platanthera orchids illuminate the evolution of mycoheterotrophy.</title>
        <authorList>
            <person name="Li M.H."/>
            <person name="Liu K.W."/>
            <person name="Li Z."/>
            <person name="Lu H.C."/>
            <person name="Ye Q.L."/>
            <person name="Zhang D."/>
            <person name="Wang J.Y."/>
            <person name="Li Y.F."/>
            <person name="Zhong Z.M."/>
            <person name="Liu X."/>
            <person name="Yu X."/>
            <person name="Liu D.K."/>
            <person name="Tu X.D."/>
            <person name="Liu B."/>
            <person name="Hao Y."/>
            <person name="Liao X.Y."/>
            <person name="Jiang Y.T."/>
            <person name="Sun W.H."/>
            <person name="Chen J."/>
            <person name="Chen Y.Q."/>
            <person name="Ai Y."/>
            <person name="Zhai J.W."/>
            <person name="Wu S.S."/>
            <person name="Zhou Z."/>
            <person name="Hsiao Y.Y."/>
            <person name="Wu W.L."/>
            <person name="Chen Y.Y."/>
            <person name="Lin Y.F."/>
            <person name="Hsu J.L."/>
            <person name="Li C.Y."/>
            <person name="Wang Z.W."/>
            <person name="Zhao X."/>
            <person name="Zhong W.Y."/>
            <person name="Ma X.K."/>
            <person name="Ma L."/>
            <person name="Huang J."/>
            <person name="Chen G.Z."/>
            <person name="Huang M.Z."/>
            <person name="Huang L."/>
            <person name="Peng D.H."/>
            <person name="Luo Y.B."/>
            <person name="Zou S.Q."/>
            <person name="Chen S.P."/>
            <person name="Lan S."/>
            <person name="Tsai W.C."/>
            <person name="Van de Peer Y."/>
            <person name="Liu Z.J."/>
        </authorList>
    </citation>
    <scope>NUCLEOTIDE SEQUENCE [LARGE SCALE GENOMIC DNA]</scope>
    <source>
        <strain evidence="2">Lor288</strain>
    </source>
</reference>
<dbReference type="InterPro" id="IPR007369">
    <property type="entry name" value="Peptidase_A22B_SPP"/>
</dbReference>
<comment type="caution">
    <text evidence="2">The sequence shown here is derived from an EMBL/GenBank/DDBJ whole genome shotgun (WGS) entry which is preliminary data.</text>
</comment>
<protein>
    <submittedName>
        <fullName evidence="2">Signal peptide peptidase-like 5</fullName>
    </submittedName>
</protein>
<dbReference type="Proteomes" id="UP001412067">
    <property type="component" value="Unassembled WGS sequence"/>
</dbReference>